<sequence>MATIIQGAVAEGYGPVADAFRRNFAERGEIGAACAVYRDGRKVVDLWGGYRDGVKRLPWQEDTVVVMYSTTKGVSSLALALAHSRGLLDYDERVATYWPQFGWRGKGEITVRQLLSHQAGLPIIDIPLTVADLGDLDLVASALALQRPLWPPGTRHGYHTITLGWYESELLRRVDPAGRSLGRYFADEIAGPLGLDFFIGLPAGFDLDRRATIHGRGGLQMMLHLRDYPTPTLLAMMRPASPARRSLSNPPELLVDTAFNTDEMLRVEIPAGNGIGTPRAVASAYDAALTGRLGLTGATLEALTQPVRPPSGGPVDVLLRTPISFSLGYLKPTPGAPFGSAAGTAFGTPGNGGSFGFADPDTGIGYCYAPNRLGFGLLDRREIAIRNALYREVLGERSQTP</sequence>
<dbReference type="AlphaFoldDB" id="A0A919NXZ5"/>
<organism evidence="2 3">
    <name type="scientific">Paractinoplanes tereljensis</name>
    <dbReference type="NCBI Taxonomy" id="571912"/>
    <lineage>
        <taxon>Bacteria</taxon>
        <taxon>Bacillati</taxon>
        <taxon>Actinomycetota</taxon>
        <taxon>Actinomycetes</taxon>
        <taxon>Micromonosporales</taxon>
        <taxon>Micromonosporaceae</taxon>
        <taxon>Paractinoplanes</taxon>
    </lineage>
</organism>
<dbReference type="EMBL" id="BOMY01000060">
    <property type="protein sequence ID" value="GIF26310.1"/>
    <property type="molecule type" value="Genomic_DNA"/>
</dbReference>
<name>A0A919NXZ5_9ACTN</name>
<dbReference type="PANTHER" id="PTHR43319:SF3">
    <property type="entry name" value="BETA-LACTAMASE-RELATED DOMAIN-CONTAINING PROTEIN"/>
    <property type="match status" value="1"/>
</dbReference>
<dbReference type="InterPro" id="IPR001466">
    <property type="entry name" value="Beta-lactam-related"/>
</dbReference>
<evidence type="ECO:0000313" key="3">
    <source>
        <dbReference type="Proteomes" id="UP000623608"/>
    </source>
</evidence>
<dbReference type="RefSeq" id="WP_203814115.1">
    <property type="nucleotide sequence ID" value="NZ_BOMY01000060.1"/>
</dbReference>
<dbReference type="InterPro" id="IPR012338">
    <property type="entry name" value="Beta-lactam/transpept-like"/>
</dbReference>
<proteinExistence type="predicted"/>
<evidence type="ECO:0000313" key="2">
    <source>
        <dbReference type="EMBL" id="GIF26310.1"/>
    </source>
</evidence>
<dbReference type="PANTHER" id="PTHR43319">
    <property type="entry name" value="BETA-LACTAMASE-RELATED"/>
    <property type="match status" value="1"/>
</dbReference>
<dbReference type="InterPro" id="IPR052907">
    <property type="entry name" value="Beta-lactamase/esterase"/>
</dbReference>
<feature type="domain" description="Beta-lactamase-related" evidence="1">
    <location>
        <begin position="20"/>
        <end position="384"/>
    </location>
</feature>
<accession>A0A919NXZ5</accession>
<reference evidence="2" key="1">
    <citation type="submission" date="2021-01" db="EMBL/GenBank/DDBJ databases">
        <title>Whole genome shotgun sequence of Actinoplanes tereljensis NBRC 105297.</title>
        <authorList>
            <person name="Komaki H."/>
            <person name="Tamura T."/>
        </authorList>
    </citation>
    <scope>NUCLEOTIDE SEQUENCE</scope>
    <source>
        <strain evidence="2">NBRC 105297</strain>
    </source>
</reference>
<evidence type="ECO:0000259" key="1">
    <source>
        <dbReference type="Pfam" id="PF00144"/>
    </source>
</evidence>
<dbReference type="SUPFAM" id="SSF56601">
    <property type="entry name" value="beta-lactamase/transpeptidase-like"/>
    <property type="match status" value="1"/>
</dbReference>
<protein>
    <submittedName>
        <fullName evidence="2">Esterase</fullName>
    </submittedName>
</protein>
<comment type="caution">
    <text evidence="2">The sequence shown here is derived from an EMBL/GenBank/DDBJ whole genome shotgun (WGS) entry which is preliminary data.</text>
</comment>
<keyword evidence="3" id="KW-1185">Reference proteome</keyword>
<dbReference type="Proteomes" id="UP000623608">
    <property type="component" value="Unassembled WGS sequence"/>
</dbReference>
<dbReference type="Pfam" id="PF00144">
    <property type="entry name" value="Beta-lactamase"/>
    <property type="match status" value="1"/>
</dbReference>
<dbReference type="Gene3D" id="3.40.710.10">
    <property type="entry name" value="DD-peptidase/beta-lactamase superfamily"/>
    <property type="match status" value="1"/>
</dbReference>
<gene>
    <name evidence="2" type="ORF">Ate02nite_90400</name>
</gene>